<dbReference type="EMBL" id="LXWW01000096">
    <property type="protein sequence ID" value="OAO16142.1"/>
    <property type="molecule type" value="Genomic_DNA"/>
</dbReference>
<evidence type="ECO:0000313" key="2">
    <source>
        <dbReference type="EMBL" id="OAO16142.1"/>
    </source>
</evidence>
<feature type="transmembrane region" description="Helical" evidence="1">
    <location>
        <begin position="44"/>
        <end position="62"/>
    </location>
</feature>
<sequence>MMFLSEESIDLKTVCIANVCLFLALVLGHSIPPTFNMGKTGKKWFLIIFFGLLVGIAFNIVLPSSLHIVTDAWEAYQNSTKDNDTDIFFELLRRLDDDDDDDDDDSFRRIIGVAICFGFMVLFVAEFVSKQMTKKQRANEVQLPLVEKPQAERDEYSRSALRNLYISFYVFAALGCMGGYLVCDSSVQRAFIFIAQGLCLFPASVLYGLKMGEDQTSTSCNVTDALLQSLITPVLNVVVLLILNLFKGELYFYIISLGYPLFCGLVLFFSMMYVISMVHVEETVTSSMIAVLSMILPYFAFMLFGRD</sequence>
<evidence type="ECO:0000313" key="3">
    <source>
        <dbReference type="Proteomes" id="UP000078348"/>
    </source>
</evidence>
<dbReference type="AlphaFoldDB" id="A0A196SIY6"/>
<feature type="transmembrane region" description="Helical" evidence="1">
    <location>
        <begin position="225"/>
        <end position="243"/>
    </location>
</feature>
<keyword evidence="1" id="KW-0812">Transmembrane</keyword>
<feature type="transmembrane region" description="Helical" evidence="1">
    <location>
        <begin position="110"/>
        <end position="128"/>
    </location>
</feature>
<evidence type="ECO:0000256" key="1">
    <source>
        <dbReference type="SAM" id="Phobius"/>
    </source>
</evidence>
<name>A0A196SIY6_BLAHN</name>
<feature type="transmembrane region" description="Helical" evidence="1">
    <location>
        <begin position="287"/>
        <end position="305"/>
    </location>
</feature>
<proteinExistence type="predicted"/>
<organism evidence="2 3">
    <name type="scientific">Blastocystis sp. subtype 1 (strain ATCC 50177 / NandII)</name>
    <dbReference type="NCBI Taxonomy" id="478820"/>
    <lineage>
        <taxon>Eukaryota</taxon>
        <taxon>Sar</taxon>
        <taxon>Stramenopiles</taxon>
        <taxon>Bigyra</taxon>
        <taxon>Opalozoa</taxon>
        <taxon>Opalinata</taxon>
        <taxon>Blastocystidae</taxon>
        <taxon>Blastocystis</taxon>
    </lineage>
</organism>
<feature type="transmembrane region" description="Helical" evidence="1">
    <location>
        <begin position="190"/>
        <end position="209"/>
    </location>
</feature>
<keyword evidence="1" id="KW-0472">Membrane</keyword>
<comment type="caution">
    <text evidence="2">The sequence shown here is derived from an EMBL/GenBank/DDBJ whole genome shotgun (WGS) entry which is preliminary data.</text>
</comment>
<accession>A0A196SIY6</accession>
<gene>
    <name evidence="2" type="ORF">AV274_2083</name>
</gene>
<feature type="transmembrane region" description="Helical" evidence="1">
    <location>
        <begin position="164"/>
        <end position="183"/>
    </location>
</feature>
<feature type="transmembrane region" description="Helical" evidence="1">
    <location>
        <begin position="250"/>
        <end position="275"/>
    </location>
</feature>
<keyword evidence="3" id="KW-1185">Reference proteome</keyword>
<reference evidence="2 3" key="1">
    <citation type="submission" date="2016-05" db="EMBL/GenBank/DDBJ databases">
        <title>Nuclear genome of Blastocystis sp. subtype 1 NandII.</title>
        <authorList>
            <person name="Gentekaki E."/>
            <person name="Curtis B."/>
            <person name="Stairs C."/>
            <person name="Eme L."/>
            <person name="Herman E."/>
            <person name="Klimes V."/>
            <person name="Arias M.C."/>
            <person name="Elias M."/>
            <person name="Hilliou F."/>
            <person name="Klute M."/>
            <person name="Malik S.-B."/>
            <person name="Pightling A."/>
            <person name="Rachubinski R."/>
            <person name="Salas D."/>
            <person name="Schlacht A."/>
            <person name="Suga H."/>
            <person name="Archibald J."/>
            <person name="Ball S.G."/>
            <person name="Clark G."/>
            <person name="Dacks J."/>
            <person name="Van Der Giezen M."/>
            <person name="Tsaousis A."/>
            <person name="Roger A."/>
        </authorList>
    </citation>
    <scope>NUCLEOTIDE SEQUENCE [LARGE SCALE GENOMIC DNA]</scope>
    <source>
        <strain evidence="3">ATCC 50177 / NandII</strain>
    </source>
</reference>
<dbReference type="Proteomes" id="UP000078348">
    <property type="component" value="Unassembled WGS sequence"/>
</dbReference>
<keyword evidence="1" id="KW-1133">Transmembrane helix</keyword>
<protein>
    <submittedName>
        <fullName evidence="2">Uncharacterized protein</fullName>
    </submittedName>
</protein>